<feature type="signal peptide" evidence="1">
    <location>
        <begin position="1"/>
        <end position="32"/>
    </location>
</feature>
<keyword evidence="1" id="KW-0732">Signal</keyword>
<feature type="chain" id="PRO_5032704905" description="Secreted protein" evidence="1">
    <location>
        <begin position="33"/>
        <end position="332"/>
    </location>
</feature>
<keyword evidence="3" id="KW-1185">Reference proteome</keyword>
<comment type="caution">
    <text evidence="2">The sequence shown here is derived from an EMBL/GenBank/DDBJ whole genome shotgun (WGS) entry which is preliminary data.</text>
</comment>
<dbReference type="RefSeq" id="WP_179666867.1">
    <property type="nucleotide sequence ID" value="NZ_JACCFP010000001.1"/>
</dbReference>
<reference evidence="2 3" key="1">
    <citation type="submission" date="2020-07" db="EMBL/GenBank/DDBJ databases">
        <title>Sequencing the genomes of 1000 actinobacteria strains.</title>
        <authorList>
            <person name="Klenk H.-P."/>
        </authorList>
    </citation>
    <scope>NUCLEOTIDE SEQUENCE [LARGE SCALE GENOMIC DNA]</scope>
    <source>
        <strain evidence="2 3">DSM 103833</strain>
    </source>
</reference>
<dbReference type="AlphaFoldDB" id="A0A853C0V9"/>
<protein>
    <recommendedName>
        <fullName evidence="4">Secreted protein</fullName>
    </recommendedName>
</protein>
<sequence>MGTISRKAAGLATAVVAVTALCLAARPATVEAAETETSAEVAATGYGNWPLHANCPVDHPAILASPPGNYTACVQFSYGSQLDQLKIGNLKLRGGGSIRSEFGVFGPSPDNNTAVPSATPISTDMWITGTESLVSPFLLQSLCGLLGGSGPFPVRDGLYGLCLDIADQVGLDKVLSVRVEPAGTPSQFRLSGVINGGPALNLPIKLRLVSPALGPNCYIGSNARPVMLRLNASGPATYHQAIPDDNGFAVTGDIYGFGADFLDTSFAVPAASGCGNPVMDLVLNRVLGLPSASGRNSASVARLVSVQSTTAGGTELFESLEAARSDPWWPWQ</sequence>
<gene>
    <name evidence="2" type="ORF">HNR19_000946</name>
</gene>
<evidence type="ECO:0000313" key="3">
    <source>
        <dbReference type="Proteomes" id="UP000530424"/>
    </source>
</evidence>
<evidence type="ECO:0000256" key="1">
    <source>
        <dbReference type="SAM" id="SignalP"/>
    </source>
</evidence>
<proteinExistence type="predicted"/>
<accession>A0A853C0V9</accession>
<dbReference type="EMBL" id="JACCFP010000001">
    <property type="protein sequence ID" value="NYJ00248.1"/>
    <property type="molecule type" value="Genomic_DNA"/>
</dbReference>
<evidence type="ECO:0000313" key="2">
    <source>
        <dbReference type="EMBL" id="NYJ00248.1"/>
    </source>
</evidence>
<organism evidence="2 3">
    <name type="scientific">Nocardioides thalensis</name>
    <dbReference type="NCBI Taxonomy" id="1914755"/>
    <lineage>
        <taxon>Bacteria</taxon>
        <taxon>Bacillati</taxon>
        <taxon>Actinomycetota</taxon>
        <taxon>Actinomycetes</taxon>
        <taxon>Propionibacteriales</taxon>
        <taxon>Nocardioidaceae</taxon>
        <taxon>Nocardioides</taxon>
    </lineage>
</organism>
<dbReference type="Proteomes" id="UP000530424">
    <property type="component" value="Unassembled WGS sequence"/>
</dbReference>
<evidence type="ECO:0008006" key="4">
    <source>
        <dbReference type="Google" id="ProtNLM"/>
    </source>
</evidence>
<name>A0A853C0V9_9ACTN</name>